<protein>
    <submittedName>
        <fullName evidence="1">Uncharacterized protein</fullName>
    </submittedName>
</protein>
<reference evidence="1 2" key="1">
    <citation type="submission" date="2019-02" db="EMBL/GenBank/DDBJ databases">
        <title>Draft genome sequences of novel Actinobacteria.</title>
        <authorList>
            <person name="Sahin N."/>
            <person name="Ay H."/>
            <person name="Saygin H."/>
        </authorList>
    </citation>
    <scope>NUCLEOTIDE SEQUENCE [LARGE SCALE GENOMIC DNA]</scope>
    <source>
        <strain evidence="1 2">KC603</strain>
    </source>
</reference>
<dbReference type="AlphaFoldDB" id="A0A4R4REJ2"/>
<organism evidence="1 2">
    <name type="scientific">Jiangella ureilytica</name>
    <dbReference type="NCBI Taxonomy" id="2530374"/>
    <lineage>
        <taxon>Bacteria</taxon>
        <taxon>Bacillati</taxon>
        <taxon>Actinomycetota</taxon>
        <taxon>Actinomycetes</taxon>
        <taxon>Jiangellales</taxon>
        <taxon>Jiangellaceae</taxon>
        <taxon>Jiangella</taxon>
    </lineage>
</organism>
<evidence type="ECO:0000313" key="2">
    <source>
        <dbReference type="Proteomes" id="UP000295621"/>
    </source>
</evidence>
<proteinExistence type="predicted"/>
<keyword evidence="2" id="KW-1185">Reference proteome</keyword>
<dbReference type="OrthoDB" id="5180560at2"/>
<accession>A0A4R4REJ2</accession>
<sequence>MTVDIGTPARVLLVGKRVRVLDELGRALREAGMVVREETDADRVRYGVDGSSIDILALGRAFTGPKRDRMIDSLKAQNPALRVVDGLAPIPSIILAQIREVVTAPNRDTRIVGAAAYESGDNSIVLVLRRPAHVDVTLHRLDPLYRVHETDVYTGGLDRGRQRLPLGRRVGRGERFLVVEADDETTVHPLG</sequence>
<dbReference type="Proteomes" id="UP000295621">
    <property type="component" value="Unassembled WGS sequence"/>
</dbReference>
<name>A0A4R4REJ2_9ACTN</name>
<comment type="caution">
    <text evidence="1">The sequence shown here is derived from an EMBL/GenBank/DDBJ whole genome shotgun (WGS) entry which is preliminary data.</text>
</comment>
<gene>
    <name evidence="1" type="ORF">E1212_25840</name>
</gene>
<evidence type="ECO:0000313" key="1">
    <source>
        <dbReference type="EMBL" id="TDC46862.1"/>
    </source>
</evidence>
<dbReference type="RefSeq" id="WP_131987849.1">
    <property type="nucleotide sequence ID" value="NZ_SMKL01000087.1"/>
</dbReference>
<dbReference type="EMBL" id="SMKL01000087">
    <property type="protein sequence ID" value="TDC46862.1"/>
    <property type="molecule type" value="Genomic_DNA"/>
</dbReference>